<dbReference type="Pfam" id="PF00535">
    <property type="entry name" value="Glycos_transf_2"/>
    <property type="match status" value="1"/>
</dbReference>
<dbReference type="AlphaFoldDB" id="A0A6P1MF81"/>
<dbReference type="InterPro" id="IPR029044">
    <property type="entry name" value="Nucleotide-diphossugar_trans"/>
</dbReference>
<dbReference type="RefSeq" id="WP_160629453.1">
    <property type="nucleotide sequence ID" value="NZ_CP047593.1"/>
</dbReference>
<dbReference type="CDD" id="cd06423">
    <property type="entry name" value="CESA_like"/>
    <property type="match status" value="1"/>
</dbReference>
<evidence type="ECO:0000256" key="3">
    <source>
        <dbReference type="ARBA" id="ARBA00022679"/>
    </source>
</evidence>
<evidence type="ECO:0000256" key="2">
    <source>
        <dbReference type="ARBA" id="ARBA00022676"/>
    </source>
</evidence>
<gene>
    <name evidence="5" type="ORF">GT409_12770</name>
</gene>
<proteinExistence type="inferred from homology"/>
<evidence type="ECO:0000259" key="4">
    <source>
        <dbReference type="Pfam" id="PF00535"/>
    </source>
</evidence>
<name>A0A6P1MF81_9BACT</name>
<dbReference type="SUPFAM" id="SSF53448">
    <property type="entry name" value="Nucleotide-diphospho-sugar transferases"/>
    <property type="match status" value="1"/>
</dbReference>
<dbReference type="GO" id="GO:0016757">
    <property type="term" value="F:glycosyltransferase activity"/>
    <property type="evidence" value="ECO:0007669"/>
    <property type="project" value="UniProtKB-KW"/>
</dbReference>
<evidence type="ECO:0000313" key="5">
    <source>
        <dbReference type="EMBL" id="QHI70276.1"/>
    </source>
</evidence>
<dbReference type="KEGG" id="taer:GT409_12770"/>
<dbReference type="Gene3D" id="3.90.550.10">
    <property type="entry name" value="Spore Coat Polysaccharide Biosynthesis Protein SpsA, Chain A"/>
    <property type="match status" value="1"/>
</dbReference>
<keyword evidence="2" id="KW-0328">Glycosyltransferase</keyword>
<evidence type="ECO:0000256" key="1">
    <source>
        <dbReference type="ARBA" id="ARBA00006739"/>
    </source>
</evidence>
<dbReference type="PANTHER" id="PTHR43630:SF1">
    <property type="entry name" value="POLY-BETA-1,6-N-ACETYL-D-GLUCOSAMINE SYNTHASE"/>
    <property type="match status" value="1"/>
</dbReference>
<dbReference type="PANTHER" id="PTHR43630">
    <property type="entry name" value="POLY-BETA-1,6-N-ACETYL-D-GLUCOSAMINE SYNTHASE"/>
    <property type="match status" value="1"/>
</dbReference>
<feature type="domain" description="Glycosyltransferase 2-like" evidence="4">
    <location>
        <begin position="11"/>
        <end position="145"/>
    </location>
</feature>
<keyword evidence="3 5" id="KW-0808">Transferase</keyword>
<dbReference type="Proteomes" id="UP000464954">
    <property type="component" value="Chromosome"/>
</dbReference>
<sequence>MVDYSYILVSAARNEADHIGYTIQSVASQTHRPDRWLIVSDGSTDATDQIVSEAAQWYHFIELLRVDADSDRNFGSKAAAINAGYKQIASLPHDFIGVLDADVSFGQDYYEQVLARFSADPKLGIAGGVLTDIVDGKPVRQLTDPEWSVSGPVQMFRRECFEQIGGYLPLRGGIDAAAEVMARMRGWRVRAFPEISALHHRQTGKENHSRLGIFFHRGLEDFRLGYHPLFFAARALLRFREKPFVLGGLTMLGGYLWAGLTRSKKKVSDEFIRFLREEQKSRLFARLKWRGEAAG</sequence>
<reference evidence="5 6" key="1">
    <citation type="submission" date="2020-01" db="EMBL/GenBank/DDBJ databases">
        <title>Ponticoccus aerotolerans gen. nov., sp. nov., an anaerobic bacterium and proposal of Ponticoccusceae fam. nov., Ponticoccusles ord. nov. and Ponticoccuse classis nov. in the phylum Kiritimatiellaeota.</title>
        <authorList>
            <person name="Zhou L.Y."/>
            <person name="Du Z.J."/>
        </authorList>
    </citation>
    <scope>NUCLEOTIDE SEQUENCE [LARGE SCALE GENOMIC DNA]</scope>
    <source>
        <strain evidence="5 6">S-5007</strain>
    </source>
</reference>
<dbReference type="InterPro" id="IPR001173">
    <property type="entry name" value="Glyco_trans_2-like"/>
</dbReference>
<accession>A0A6P1MF81</accession>
<evidence type="ECO:0000313" key="6">
    <source>
        <dbReference type="Proteomes" id="UP000464954"/>
    </source>
</evidence>
<comment type="similarity">
    <text evidence="1">Belongs to the glycosyltransferase 2 family.</text>
</comment>
<dbReference type="EMBL" id="CP047593">
    <property type="protein sequence ID" value="QHI70276.1"/>
    <property type="molecule type" value="Genomic_DNA"/>
</dbReference>
<protein>
    <submittedName>
        <fullName evidence="5">Glycosyltransferase</fullName>
    </submittedName>
</protein>
<keyword evidence="6" id="KW-1185">Reference proteome</keyword>
<organism evidence="5 6">
    <name type="scientific">Tichowtungia aerotolerans</name>
    <dbReference type="NCBI Taxonomy" id="2697043"/>
    <lineage>
        <taxon>Bacteria</taxon>
        <taxon>Pseudomonadati</taxon>
        <taxon>Kiritimatiellota</taxon>
        <taxon>Tichowtungiia</taxon>
        <taxon>Tichowtungiales</taxon>
        <taxon>Tichowtungiaceae</taxon>
        <taxon>Tichowtungia</taxon>
    </lineage>
</organism>